<evidence type="ECO:0000313" key="4">
    <source>
        <dbReference type="EMBL" id="MDQ8192920.1"/>
    </source>
</evidence>
<protein>
    <submittedName>
        <fullName evidence="4">VCBS repeat-containing protein</fullName>
    </submittedName>
</protein>
<dbReference type="PANTHER" id="PTHR44103">
    <property type="entry name" value="PROPROTEIN CONVERTASE P"/>
    <property type="match status" value="1"/>
</dbReference>
<proteinExistence type="predicted"/>
<organism evidence="4 5">
    <name type="scientific">Thalassobacterium sedimentorum</name>
    <dbReference type="NCBI Taxonomy" id="3041258"/>
    <lineage>
        <taxon>Bacteria</taxon>
        <taxon>Pseudomonadati</taxon>
        <taxon>Verrucomicrobiota</taxon>
        <taxon>Opitutia</taxon>
        <taxon>Puniceicoccales</taxon>
        <taxon>Coraliomargaritaceae</taxon>
        <taxon>Thalassobacterium</taxon>
    </lineage>
</organism>
<sequence>MIRKLRLLVTNSSLFLGSLAISHAQEFRKLPPLTVEPDVTHALSLGFTGRSLIPWFGIDEAPAVLITGHGPYFPQRDQIYRATGYDGTGKAFALPADYALYEPMPFDVEHAGTGAKIGGGYAQAIPRADGLFDLIRFSSTGARYYRNTGNISTPNFAEPYTIEMKQSIKPGNKWVADVNDDGVVDLLIGGMNHDSEKFNQYPDWPKEKGPWSGDKHPNMGILPDTDIQPFRGYDIAGNWMGSPVRKYLWWAKGSLSDTGELQFDVFKNVRYGETDYKVQWHDFGTQLSPIVMSLEGQTYIIVFSGPQEVLALPLRGEDESGELRTGKSVPLLKNGQRTMSSVNLPYVVGLGDMNNDGHDDIVVGSGANGRLTVLSGKRMGEFEEMGNVFSKGGIISGDTLSVPARADWDNDGYPDIVVGDGSGFYSLWRGSEDPLVYQSSDYLRTESGVIRHRPVDGNLQGEVEMAWSYTQPELFDWDGDGYMDLISNDNEAKLFLYRGNGSAITAERERFMLGEKPLPIAWRSRPAVVNGQYKLAGDNRNCLLLMTWDNKLAYAVPDSNGSLNFEKVIDLNYENGAPIILCGPAGLSGRLKFAAVDWDEDGVWDIVTGVQRALQKYFRAPGTESPSSAPYWLRNIGTNDQPIFEPARMITFKDGTPIRVKGHEFSVYPTDLNKDGHLDIIFGEDEGFVFYLMRDQLAWDEDISATKQMMNAEVQAHQNAANLEPGILVAEDWNYPNQISIESNKLNRGQGWSAPWNIHAPTAKITNDYVNTPNVFSTRSSGNFIRMLGDGKQTASIERMLAQPFNLEQEVPTTLIYQIDWQRTDHSDNDGNEGVKLLGLSTLQGKTLIAIEINSAEELEIRIDNSTTKTDGKLSFVGAWTLRAEIDLNSEGKAIEVRAIVAEEVLPKHINDEDWSLKATGKVDGIISALTLSVGKYAGFVDFENLQLSVK</sequence>
<keyword evidence="1 3" id="KW-0732">Signal</keyword>
<keyword evidence="5" id="KW-1185">Reference proteome</keyword>
<dbReference type="SUPFAM" id="SSF69318">
    <property type="entry name" value="Integrin alpha N-terminal domain"/>
    <property type="match status" value="2"/>
</dbReference>
<dbReference type="Pfam" id="PF13517">
    <property type="entry name" value="FG-GAP_3"/>
    <property type="match status" value="1"/>
</dbReference>
<evidence type="ECO:0000256" key="3">
    <source>
        <dbReference type="SAM" id="SignalP"/>
    </source>
</evidence>
<feature type="signal peptide" evidence="3">
    <location>
        <begin position="1"/>
        <end position="24"/>
    </location>
</feature>
<dbReference type="Gene3D" id="2.130.10.130">
    <property type="entry name" value="Integrin alpha, N-terminal"/>
    <property type="match status" value="1"/>
</dbReference>
<accession>A0ABU1ADV7</accession>
<dbReference type="PANTHER" id="PTHR44103:SF1">
    <property type="entry name" value="PROPROTEIN CONVERTASE P"/>
    <property type="match status" value="1"/>
</dbReference>
<dbReference type="PRINTS" id="PR01185">
    <property type="entry name" value="INTEGRINA"/>
</dbReference>
<name>A0ABU1ADV7_9BACT</name>
<comment type="caution">
    <text evidence="4">The sequence shown here is derived from an EMBL/GenBank/DDBJ whole genome shotgun (WGS) entry which is preliminary data.</text>
</comment>
<dbReference type="InterPro" id="IPR028994">
    <property type="entry name" value="Integrin_alpha_N"/>
</dbReference>
<dbReference type="InterPro" id="IPR013517">
    <property type="entry name" value="FG-GAP"/>
</dbReference>
<feature type="chain" id="PRO_5046038878" evidence="3">
    <location>
        <begin position="25"/>
        <end position="951"/>
    </location>
</feature>
<dbReference type="Proteomes" id="UP001243717">
    <property type="component" value="Unassembled WGS sequence"/>
</dbReference>
<evidence type="ECO:0000256" key="1">
    <source>
        <dbReference type="ARBA" id="ARBA00022729"/>
    </source>
</evidence>
<dbReference type="RefSeq" id="WP_308983430.1">
    <property type="nucleotide sequence ID" value="NZ_JARXIC010000001.1"/>
</dbReference>
<reference evidence="4 5" key="1">
    <citation type="submission" date="2023-04" db="EMBL/GenBank/DDBJ databases">
        <title>A novel bacteria isolated from coastal sediment.</title>
        <authorList>
            <person name="Liu X.-J."/>
            <person name="Du Z.-J."/>
        </authorList>
    </citation>
    <scope>NUCLEOTIDE SEQUENCE [LARGE SCALE GENOMIC DNA]</scope>
    <source>
        <strain evidence="4 5">SDUM461004</strain>
    </source>
</reference>
<dbReference type="EMBL" id="JARXIC010000001">
    <property type="protein sequence ID" value="MDQ8192920.1"/>
    <property type="molecule type" value="Genomic_DNA"/>
</dbReference>
<evidence type="ECO:0000256" key="2">
    <source>
        <dbReference type="ARBA" id="ARBA00023180"/>
    </source>
</evidence>
<evidence type="ECO:0000313" key="5">
    <source>
        <dbReference type="Proteomes" id="UP001243717"/>
    </source>
</evidence>
<keyword evidence="2" id="KW-0325">Glycoprotein</keyword>
<gene>
    <name evidence="4" type="ORF">QEH59_00685</name>
</gene>
<dbReference type="InterPro" id="IPR000413">
    <property type="entry name" value="Integrin_alpha"/>
</dbReference>